<dbReference type="SMART" id="SM00020">
    <property type="entry name" value="Tryp_SPc"/>
    <property type="match status" value="1"/>
</dbReference>
<dbReference type="GeneTree" id="ENSGT00940000155138"/>
<dbReference type="Gene3D" id="2.40.10.10">
    <property type="entry name" value="Trypsin-like serine proteases"/>
    <property type="match status" value="2"/>
</dbReference>
<protein>
    <recommendedName>
        <fullName evidence="3">Acrosin</fullName>
        <ecNumber evidence="2">3.4.21.10</ecNumber>
    </recommendedName>
</protein>
<keyword evidence="9" id="KW-0732">Signal</keyword>
<proteinExistence type="predicted"/>
<evidence type="ECO:0000313" key="11">
    <source>
        <dbReference type="Ensembl" id="ENSOANP00000035498.1"/>
    </source>
</evidence>
<evidence type="ECO:0000313" key="12">
    <source>
        <dbReference type="Proteomes" id="UP000002279"/>
    </source>
</evidence>
<dbReference type="PROSITE" id="PS00135">
    <property type="entry name" value="TRYPSIN_SER"/>
    <property type="match status" value="1"/>
</dbReference>
<sequence length="283" mass="31632">MLWLLFLPVLTPGSSMSGDQEHGWARDLLHIVGGQDAKLGKWPWQVSLRYSGGHICGGSLIHQDWVLTAAHCFKNSLAPKDYQIHAGVLKLQPANPSRLMEVKQIAIHQSYRGNAWRGGDIALVKLNHTAKLSKSINTITLPKPWWQVPLGTKCWVTGWGENEERVPLDNPKILQELKVPVLDPQICQRIYNKKDKLFQDSMICAGYEKGKKGICKGDSGGPLACKIKRVWTVVGVVSWGASSAESHFPEVYTKVSNYTRWIRQKILRREAEADSPQKGPLPA</sequence>
<dbReference type="GO" id="GO:0004252">
    <property type="term" value="F:serine-type endopeptidase activity"/>
    <property type="evidence" value="ECO:0007669"/>
    <property type="project" value="InterPro"/>
</dbReference>
<dbReference type="InParanoid" id="A0A6I8N3H3"/>
<organism evidence="11 12">
    <name type="scientific">Ornithorhynchus anatinus</name>
    <name type="common">Duckbill platypus</name>
    <dbReference type="NCBI Taxonomy" id="9258"/>
    <lineage>
        <taxon>Eukaryota</taxon>
        <taxon>Metazoa</taxon>
        <taxon>Chordata</taxon>
        <taxon>Craniata</taxon>
        <taxon>Vertebrata</taxon>
        <taxon>Euteleostomi</taxon>
        <taxon>Mammalia</taxon>
        <taxon>Monotremata</taxon>
        <taxon>Ornithorhynchidae</taxon>
        <taxon>Ornithorhynchus</taxon>
    </lineage>
</organism>
<dbReference type="AlphaFoldDB" id="A0A6I8N3H3"/>
<dbReference type="Ensembl" id="ENSOANT00000056892.1">
    <property type="protein sequence ID" value="ENSOANP00000035498.1"/>
    <property type="gene ID" value="ENSOANG00000043094.1"/>
</dbReference>
<dbReference type="RefSeq" id="XP_028930231.1">
    <property type="nucleotide sequence ID" value="XM_029074398.2"/>
</dbReference>
<accession>A0A6I8N3H3</accession>
<dbReference type="PANTHER" id="PTHR24252">
    <property type="entry name" value="ACROSIN-RELATED"/>
    <property type="match status" value="1"/>
</dbReference>
<keyword evidence="4 8" id="KW-0645">Protease</keyword>
<dbReference type="PRINTS" id="PR00722">
    <property type="entry name" value="CHYMOTRYPSIN"/>
</dbReference>
<dbReference type="InterPro" id="IPR043504">
    <property type="entry name" value="Peptidase_S1_PA_chymotrypsin"/>
</dbReference>
<feature type="domain" description="Peptidase S1" evidence="10">
    <location>
        <begin position="31"/>
        <end position="267"/>
    </location>
</feature>
<dbReference type="PANTHER" id="PTHR24252:SF8">
    <property type="entry name" value="ACROSIN"/>
    <property type="match status" value="1"/>
</dbReference>
<dbReference type="InterPro" id="IPR001254">
    <property type="entry name" value="Trypsin_dom"/>
</dbReference>
<evidence type="ECO:0000256" key="8">
    <source>
        <dbReference type="RuleBase" id="RU363034"/>
    </source>
</evidence>
<evidence type="ECO:0000256" key="9">
    <source>
        <dbReference type="SAM" id="SignalP"/>
    </source>
</evidence>
<reference evidence="11 12" key="1">
    <citation type="journal article" date="2008" name="Nature">
        <title>Genome analysis of the platypus reveals unique signatures of evolution.</title>
        <authorList>
            <person name="Warren W.C."/>
            <person name="Hillier L.W."/>
            <person name="Marshall Graves J.A."/>
            <person name="Birney E."/>
            <person name="Ponting C.P."/>
            <person name="Grutzner F."/>
            <person name="Belov K."/>
            <person name="Miller W."/>
            <person name="Clarke L."/>
            <person name="Chinwalla A.T."/>
            <person name="Yang S.P."/>
            <person name="Heger A."/>
            <person name="Locke D.P."/>
            <person name="Miethke P."/>
            <person name="Waters P.D."/>
            <person name="Veyrunes F."/>
            <person name="Fulton L."/>
            <person name="Fulton B."/>
            <person name="Graves T."/>
            <person name="Wallis J."/>
            <person name="Puente X.S."/>
            <person name="Lopez-Otin C."/>
            <person name="Ordonez G.R."/>
            <person name="Eichler E.E."/>
            <person name="Chen L."/>
            <person name="Cheng Z."/>
            <person name="Deakin J.E."/>
            <person name="Alsop A."/>
            <person name="Thompson K."/>
            <person name="Kirby P."/>
            <person name="Papenfuss A.T."/>
            <person name="Wakefield M.J."/>
            <person name="Olender T."/>
            <person name="Lancet D."/>
            <person name="Huttley G.A."/>
            <person name="Smit A.F."/>
            <person name="Pask A."/>
            <person name="Temple-Smith P."/>
            <person name="Batzer M.A."/>
            <person name="Walker J.A."/>
            <person name="Konkel M.K."/>
            <person name="Harris R.S."/>
            <person name="Whittington C.M."/>
            <person name="Wong E.S."/>
            <person name="Gemmell N.J."/>
            <person name="Buschiazzo E."/>
            <person name="Vargas Jentzsch I.M."/>
            <person name="Merkel A."/>
            <person name="Schmitz J."/>
            <person name="Zemann A."/>
            <person name="Churakov G."/>
            <person name="Kriegs J.O."/>
            <person name="Brosius J."/>
            <person name="Murchison E.P."/>
            <person name="Sachidanandam R."/>
            <person name="Smith C."/>
            <person name="Hannon G.J."/>
            <person name="Tsend-Ayush E."/>
            <person name="McMillan D."/>
            <person name="Attenborough R."/>
            <person name="Rens W."/>
            <person name="Ferguson-Smith M."/>
            <person name="Lefevre C.M."/>
            <person name="Sharp J.A."/>
            <person name="Nicholas K.R."/>
            <person name="Ray D.A."/>
            <person name="Kube M."/>
            <person name="Reinhardt R."/>
            <person name="Pringle T.H."/>
            <person name="Taylor J."/>
            <person name="Jones R.C."/>
            <person name="Nixon B."/>
            <person name="Dacheux J.L."/>
            <person name="Niwa H."/>
            <person name="Sekita Y."/>
            <person name="Huang X."/>
            <person name="Stark A."/>
            <person name="Kheradpour P."/>
            <person name="Kellis M."/>
            <person name="Flicek P."/>
            <person name="Chen Y."/>
            <person name="Webber C."/>
            <person name="Hardison R."/>
            <person name="Nelson J."/>
            <person name="Hallsworth-Pepin K."/>
            <person name="Delehaunty K."/>
            <person name="Markovic C."/>
            <person name="Minx P."/>
            <person name="Feng Y."/>
            <person name="Kremitzki C."/>
            <person name="Mitreva M."/>
            <person name="Glasscock J."/>
            <person name="Wylie T."/>
            <person name="Wohldmann P."/>
            <person name="Thiru P."/>
            <person name="Nhan M.N."/>
            <person name="Pohl C.S."/>
            <person name="Smith S.M."/>
            <person name="Hou S."/>
            <person name="Nefedov M."/>
            <person name="de Jong P.J."/>
            <person name="Renfree M.B."/>
            <person name="Mardis E.R."/>
            <person name="Wilson R.K."/>
        </authorList>
    </citation>
    <scope>NUCLEOTIDE SEQUENCE [LARGE SCALE GENOMIC DNA]</scope>
    <source>
        <strain evidence="11 12">Glennie</strain>
    </source>
</reference>
<evidence type="ECO:0000256" key="1">
    <source>
        <dbReference type="ARBA" id="ARBA00001656"/>
    </source>
</evidence>
<dbReference type="InterPro" id="IPR018114">
    <property type="entry name" value="TRYPSIN_HIS"/>
</dbReference>
<dbReference type="InterPro" id="IPR009003">
    <property type="entry name" value="Peptidase_S1_PA"/>
</dbReference>
<evidence type="ECO:0000256" key="2">
    <source>
        <dbReference type="ARBA" id="ARBA00012050"/>
    </source>
</evidence>
<dbReference type="SUPFAM" id="SSF50494">
    <property type="entry name" value="Trypsin-like serine proteases"/>
    <property type="match status" value="1"/>
</dbReference>
<comment type="catalytic activity">
    <reaction evidence="1">
        <text>Preferential cleavage: Arg-|-Xaa, Lys-|-Xaa.</text>
        <dbReference type="EC" id="3.4.21.10"/>
    </reaction>
</comment>
<dbReference type="FunFam" id="2.40.10.10:FF:000039">
    <property type="entry name" value="Brain-specific serine protease 4"/>
    <property type="match status" value="1"/>
</dbReference>
<gene>
    <name evidence="11" type="primary">LOC114814957</name>
</gene>
<keyword evidence="12" id="KW-1185">Reference proteome</keyword>
<feature type="chain" id="PRO_5026079662" description="Acrosin" evidence="9">
    <location>
        <begin position="18"/>
        <end position="283"/>
    </location>
</feature>
<dbReference type="InterPro" id="IPR033116">
    <property type="entry name" value="TRYPSIN_SER"/>
</dbReference>
<evidence type="ECO:0000259" key="10">
    <source>
        <dbReference type="PROSITE" id="PS50240"/>
    </source>
</evidence>
<reference evidence="11" key="2">
    <citation type="submission" date="2025-08" db="UniProtKB">
        <authorList>
            <consortium name="Ensembl"/>
        </authorList>
    </citation>
    <scope>IDENTIFICATION</scope>
    <source>
        <strain evidence="11">Glennie</strain>
    </source>
</reference>
<dbReference type="PROSITE" id="PS00134">
    <property type="entry name" value="TRYPSIN_HIS"/>
    <property type="match status" value="1"/>
</dbReference>
<keyword evidence="7" id="KW-1015">Disulfide bond</keyword>
<dbReference type="PROSITE" id="PS50240">
    <property type="entry name" value="TRYPSIN_DOM"/>
    <property type="match status" value="1"/>
</dbReference>
<dbReference type="Bgee" id="ENSOANG00000043094">
    <property type="expression patterns" value="Expressed in liver and 2 other cell types or tissues"/>
</dbReference>
<dbReference type="Pfam" id="PF00089">
    <property type="entry name" value="Trypsin"/>
    <property type="match status" value="1"/>
</dbReference>
<feature type="signal peptide" evidence="9">
    <location>
        <begin position="1"/>
        <end position="17"/>
    </location>
</feature>
<dbReference type="InterPro" id="IPR001314">
    <property type="entry name" value="Peptidase_S1A"/>
</dbReference>
<dbReference type="CDD" id="cd00190">
    <property type="entry name" value="Tryp_SPc"/>
    <property type="match status" value="1"/>
</dbReference>
<dbReference type="KEGG" id="oaa:114814957"/>
<evidence type="ECO:0000256" key="7">
    <source>
        <dbReference type="ARBA" id="ARBA00023157"/>
    </source>
</evidence>
<dbReference type="GeneID" id="114814957"/>
<dbReference type="GO" id="GO:0006508">
    <property type="term" value="P:proteolysis"/>
    <property type="evidence" value="ECO:0007669"/>
    <property type="project" value="UniProtKB-KW"/>
</dbReference>
<name>A0A6I8N3H3_ORNAN</name>
<keyword evidence="6 8" id="KW-0720">Serine protease</keyword>
<dbReference type="Proteomes" id="UP000002279">
    <property type="component" value="Chromosome 11"/>
</dbReference>
<dbReference type="GO" id="GO:0008236">
    <property type="term" value="F:serine-type peptidase activity"/>
    <property type="evidence" value="ECO:0000318"/>
    <property type="project" value="GO_Central"/>
</dbReference>
<dbReference type="OrthoDB" id="10002959at2759"/>
<keyword evidence="5 8" id="KW-0378">Hydrolase</keyword>
<evidence type="ECO:0000256" key="5">
    <source>
        <dbReference type="ARBA" id="ARBA00022801"/>
    </source>
</evidence>
<reference evidence="11" key="3">
    <citation type="submission" date="2025-09" db="UniProtKB">
        <authorList>
            <consortium name="Ensembl"/>
        </authorList>
    </citation>
    <scope>IDENTIFICATION</scope>
    <source>
        <strain evidence="11">Glennie</strain>
    </source>
</reference>
<evidence type="ECO:0000256" key="4">
    <source>
        <dbReference type="ARBA" id="ARBA00022670"/>
    </source>
</evidence>
<dbReference type="EC" id="3.4.21.10" evidence="2"/>
<evidence type="ECO:0000256" key="6">
    <source>
        <dbReference type="ARBA" id="ARBA00022825"/>
    </source>
</evidence>
<evidence type="ECO:0000256" key="3">
    <source>
        <dbReference type="ARBA" id="ARBA00017161"/>
    </source>
</evidence>